<dbReference type="EMBL" id="JANPWB010000002">
    <property type="protein sequence ID" value="KAJ1211395.1"/>
    <property type="molecule type" value="Genomic_DNA"/>
</dbReference>
<reference evidence="3" key="1">
    <citation type="journal article" date="2022" name="bioRxiv">
        <title>Sequencing and chromosome-scale assembly of the giantPleurodeles waltlgenome.</title>
        <authorList>
            <person name="Brown T."/>
            <person name="Elewa A."/>
            <person name="Iarovenko S."/>
            <person name="Subramanian E."/>
            <person name="Araus A.J."/>
            <person name="Petzold A."/>
            <person name="Susuki M."/>
            <person name="Suzuki K.-i.T."/>
            <person name="Hayashi T."/>
            <person name="Toyoda A."/>
            <person name="Oliveira C."/>
            <person name="Osipova E."/>
            <person name="Leigh N.D."/>
            <person name="Simon A."/>
            <person name="Yun M.H."/>
        </authorList>
    </citation>
    <scope>NUCLEOTIDE SEQUENCE</scope>
    <source>
        <strain evidence="3">20211129_DDA</strain>
        <tissue evidence="3">Liver</tissue>
    </source>
</reference>
<feature type="signal peptide" evidence="2">
    <location>
        <begin position="1"/>
        <end position="16"/>
    </location>
</feature>
<keyword evidence="2" id="KW-0732">Signal</keyword>
<gene>
    <name evidence="3" type="ORF">NDU88_006755</name>
</gene>
<keyword evidence="4" id="KW-1185">Reference proteome</keyword>
<feature type="chain" id="PRO_5043328175" evidence="2">
    <location>
        <begin position="17"/>
        <end position="134"/>
    </location>
</feature>
<accession>A0AAV7WGJ6</accession>
<evidence type="ECO:0000256" key="1">
    <source>
        <dbReference type="SAM" id="MobiDB-lite"/>
    </source>
</evidence>
<proteinExistence type="predicted"/>
<evidence type="ECO:0000313" key="3">
    <source>
        <dbReference type="EMBL" id="KAJ1211395.1"/>
    </source>
</evidence>
<comment type="caution">
    <text evidence="3">The sequence shown here is derived from an EMBL/GenBank/DDBJ whole genome shotgun (WGS) entry which is preliminary data.</text>
</comment>
<name>A0AAV7WGJ6_PLEWA</name>
<evidence type="ECO:0000256" key="2">
    <source>
        <dbReference type="SAM" id="SignalP"/>
    </source>
</evidence>
<sequence length="134" mass="14659">MIISRMLLAFLKALRGGWNGRPSEERGARDSAVSQRLRASSSVASTTIQTLDPWQPETTIPGCLRCGETRCVIHRTAPASARPHPEPRCSAAAVNERLQLRLIKELTMCQLAPAVPLKPQHSLIAPFERLGEGP</sequence>
<feature type="region of interest" description="Disordered" evidence="1">
    <location>
        <begin position="20"/>
        <end position="39"/>
    </location>
</feature>
<protein>
    <submittedName>
        <fullName evidence="3">Uncharacterized protein</fullName>
    </submittedName>
</protein>
<dbReference type="Proteomes" id="UP001066276">
    <property type="component" value="Chromosome 1_2"/>
</dbReference>
<organism evidence="3 4">
    <name type="scientific">Pleurodeles waltl</name>
    <name type="common">Iberian ribbed newt</name>
    <dbReference type="NCBI Taxonomy" id="8319"/>
    <lineage>
        <taxon>Eukaryota</taxon>
        <taxon>Metazoa</taxon>
        <taxon>Chordata</taxon>
        <taxon>Craniata</taxon>
        <taxon>Vertebrata</taxon>
        <taxon>Euteleostomi</taxon>
        <taxon>Amphibia</taxon>
        <taxon>Batrachia</taxon>
        <taxon>Caudata</taxon>
        <taxon>Salamandroidea</taxon>
        <taxon>Salamandridae</taxon>
        <taxon>Pleurodelinae</taxon>
        <taxon>Pleurodeles</taxon>
    </lineage>
</organism>
<evidence type="ECO:0000313" key="4">
    <source>
        <dbReference type="Proteomes" id="UP001066276"/>
    </source>
</evidence>
<dbReference type="AlphaFoldDB" id="A0AAV7WGJ6"/>